<evidence type="ECO:0000313" key="3">
    <source>
        <dbReference type="EMBL" id="GES06621.1"/>
    </source>
</evidence>
<dbReference type="Proteomes" id="UP000331127">
    <property type="component" value="Unassembled WGS sequence"/>
</dbReference>
<dbReference type="Pfam" id="PF13343">
    <property type="entry name" value="SBP_bac_6"/>
    <property type="match status" value="1"/>
</dbReference>
<dbReference type="GO" id="GO:0030975">
    <property type="term" value="F:thiamine binding"/>
    <property type="evidence" value="ECO:0007669"/>
    <property type="project" value="TreeGrafter"/>
</dbReference>
<accession>A0A5M3WHL8</accession>
<sequence length="388" mass="40254">MTSARLPLAGLSAVLIFGAVACGAAPGTTGASGSAAPSGGGVDARTATSAADFGGLDKLVEAANAEGKLHVIALPPSWANYGEILAAFKAKYPKITIEEETPDASSADEINAVKTRKGQDRAPDVLDVGQAFAVSGAAEGLFAPYKVQTWDKIPDGQKEPSGLWFNDYGGYVSIGCDAKKVDPCPTTFADLLKPEYKGKVAMNGNPTKAGSAFAGVYAAALANGGSFDDIKPGIEFFKKLKDAGNFNPVETTPATIEKGETQISIDWDYNNAAYAPLMTPKGLDWKTVIPTDGKYFQLYAQAINKDAPHPAAARLWQEFLYSPEGQNLFLKGFARPVLLPAMIADGTVDQAASAALPAVEGTPTFPTDAQATKAQADLAAGWGAAVAG</sequence>
<evidence type="ECO:0000313" key="4">
    <source>
        <dbReference type="Proteomes" id="UP000331127"/>
    </source>
</evidence>
<comment type="caution">
    <text evidence="3">The sequence shown here is derived from an EMBL/GenBank/DDBJ whole genome shotgun (WGS) entry which is preliminary data.</text>
</comment>
<feature type="chain" id="PRO_5039149906" evidence="2">
    <location>
        <begin position="22"/>
        <end position="388"/>
    </location>
</feature>
<proteinExistence type="predicted"/>
<keyword evidence="1 2" id="KW-0732">Signal</keyword>
<feature type="signal peptide" evidence="2">
    <location>
        <begin position="1"/>
        <end position="21"/>
    </location>
</feature>
<evidence type="ECO:0000256" key="1">
    <source>
        <dbReference type="ARBA" id="ARBA00022729"/>
    </source>
</evidence>
<organism evidence="3 4">
    <name type="scientific">Acrocarpospora macrocephala</name>
    <dbReference type="NCBI Taxonomy" id="150177"/>
    <lineage>
        <taxon>Bacteria</taxon>
        <taxon>Bacillati</taxon>
        <taxon>Actinomycetota</taxon>
        <taxon>Actinomycetes</taxon>
        <taxon>Streptosporangiales</taxon>
        <taxon>Streptosporangiaceae</taxon>
        <taxon>Acrocarpospora</taxon>
    </lineage>
</organism>
<protein>
    <submittedName>
        <fullName evidence="3">ABC transporter substrate-binding protein</fullName>
    </submittedName>
</protein>
<dbReference type="PANTHER" id="PTHR30006:SF2">
    <property type="entry name" value="ABC TRANSPORTER SUBSTRATE-BINDING PROTEIN"/>
    <property type="match status" value="1"/>
</dbReference>
<name>A0A5M3WHL8_9ACTN</name>
<gene>
    <name evidence="3" type="ORF">Amac_002160</name>
</gene>
<dbReference type="GO" id="GO:0030976">
    <property type="term" value="F:thiamine pyrophosphate binding"/>
    <property type="evidence" value="ECO:0007669"/>
    <property type="project" value="TreeGrafter"/>
</dbReference>
<dbReference type="PANTHER" id="PTHR30006">
    <property type="entry name" value="THIAMINE-BINDING PERIPLASMIC PROTEIN-RELATED"/>
    <property type="match status" value="1"/>
</dbReference>
<dbReference type="SUPFAM" id="SSF53850">
    <property type="entry name" value="Periplasmic binding protein-like II"/>
    <property type="match status" value="1"/>
</dbReference>
<dbReference type="AlphaFoldDB" id="A0A5M3WHL8"/>
<dbReference type="GO" id="GO:0030288">
    <property type="term" value="C:outer membrane-bounded periplasmic space"/>
    <property type="evidence" value="ECO:0007669"/>
    <property type="project" value="TreeGrafter"/>
</dbReference>
<dbReference type="Gene3D" id="3.40.190.10">
    <property type="entry name" value="Periplasmic binding protein-like II"/>
    <property type="match status" value="2"/>
</dbReference>
<dbReference type="RefSeq" id="WP_218040815.1">
    <property type="nucleotide sequence ID" value="NZ_BAAAHL010000022.1"/>
</dbReference>
<dbReference type="PROSITE" id="PS51257">
    <property type="entry name" value="PROKAR_LIPOPROTEIN"/>
    <property type="match status" value="1"/>
</dbReference>
<reference evidence="3 4" key="1">
    <citation type="submission" date="2019-10" db="EMBL/GenBank/DDBJ databases">
        <title>Whole genome shotgun sequence of Acrocarpospora macrocephala NBRC 16266.</title>
        <authorList>
            <person name="Ichikawa N."/>
            <person name="Kimura A."/>
            <person name="Kitahashi Y."/>
            <person name="Komaki H."/>
            <person name="Oguchi A."/>
        </authorList>
    </citation>
    <scope>NUCLEOTIDE SEQUENCE [LARGE SCALE GENOMIC DNA]</scope>
    <source>
        <strain evidence="3 4">NBRC 16266</strain>
    </source>
</reference>
<dbReference type="EMBL" id="BLAE01000003">
    <property type="protein sequence ID" value="GES06621.1"/>
    <property type="molecule type" value="Genomic_DNA"/>
</dbReference>
<dbReference type="GO" id="GO:0015888">
    <property type="term" value="P:thiamine transport"/>
    <property type="evidence" value="ECO:0007669"/>
    <property type="project" value="TreeGrafter"/>
</dbReference>
<keyword evidence="4" id="KW-1185">Reference proteome</keyword>
<evidence type="ECO:0000256" key="2">
    <source>
        <dbReference type="SAM" id="SignalP"/>
    </source>
</evidence>